<keyword evidence="4" id="KW-0028">Amino-acid biosynthesis</keyword>
<comment type="catalytic activity">
    <reaction evidence="10">
        <text>O-phospho-D-serine + H2O = D-serine + phosphate</text>
        <dbReference type="Rhea" id="RHEA:24873"/>
        <dbReference type="ChEBI" id="CHEBI:15377"/>
        <dbReference type="ChEBI" id="CHEBI:35247"/>
        <dbReference type="ChEBI" id="CHEBI:43474"/>
        <dbReference type="ChEBI" id="CHEBI:58680"/>
        <dbReference type="EC" id="3.1.3.3"/>
    </reaction>
</comment>
<evidence type="ECO:0000256" key="10">
    <source>
        <dbReference type="ARBA" id="ARBA00048523"/>
    </source>
</evidence>
<feature type="binding site" evidence="12">
    <location>
        <begin position="90"/>
        <end position="91"/>
    </location>
    <ligand>
        <name>substrate</name>
    </ligand>
</feature>
<accession>A0A4Q2EMK4</accession>
<dbReference type="GO" id="GO:0006564">
    <property type="term" value="P:L-serine biosynthetic process"/>
    <property type="evidence" value="ECO:0007669"/>
    <property type="project" value="UniProtKB-KW"/>
</dbReference>
<feature type="binding site" evidence="12">
    <location>
        <position position="15"/>
    </location>
    <ligand>
        <name>substrate</name>
    </ligand>
</feature>
<keyword evidence="14" id="KW-0808">Transferase</keyword>
<evidence type="ECO:0000256" key="2">
    <source>
        <dbReference type="ARBA" id="ARBA00009184"/>
    </source>
</evidence>
<evidence type="ECO:0000256" key="4">
    <source>
        <dbReference type="ARBA" id="ARBA00022605"/>
    </source>
</evidence>
<evidence type="ECO:0000313" key="15">
    <source>
        <dbReference type="Proteomes" id="UP000290624"/>
    </source>
</evidence>
<feature type="binding site" evidence="12">
    <location>
        <position position="132"/>
    </location>
    <ligand>
        <name>substrate</name>
    </ligand>
</feature>
<proteinExistence type="inferred from homology"/>
<comment type="catalytic activity">
    <reaction evidence="9">
        <text>O-phospho-L-serine + H2O = L-serine + phosphate</text>
        <dbReference type="Rhea" id="RHEA:21208"/>
        <dbReference type="ChEBI" id="CHEBI:15377"/>
        <dbReference type="ChEBI" id="CHEBI:33384"/>
        <dbReference type="ChEBI" id="CHEBI:43474"/>
        <dbReference type="ChEBI" id="CHEBI:57524"/>
        <dbReference type="EC" id="3.1.3.3"/>
    </reaction>
</comment>
<dbReference type="EMBL" id="PPCV01000001">
    <property type="protein sequence ID" value="RXW33295.1"/>
    <property type="molecule type" value="Genomic_DNA"/>
</dbReference>
<feature type="binding site" evidence="12">
    <location>
        <position position="46"/>
    </location>
    <ligand>
        <name>substrate</name>
    </ligand>
</feature>
<dbReference type="Pfam" id="PF12710">
    <property type="entry name" value="HAD"/>
    <property type="match status" value="1"/>
</dbReference>
<keyword evidence="6" id="KW-0378">Hydrolase</keyword>
<gene>
    <name evidence="14" type="primary">thrH</name>
    <name evidence="14" type="ORF">C1706_00565</name>
</gene>
<sequence length="202" mass="22535">MLMACLDLEGVLVPEIWIGVAERTGIDELRLTTRDIADYDELMTHRLSVLDAHGIGLSQIQDVIASLSSLPGAPAFLDWLRERFQVVILSDTFYEFGMPLMAQLGHPTLLCHRLDVRDDRIVGYTLRQRDQKTKAVAALQSLNLRVVASGDSYNDTGMLTQADAGILFDPPTSVIEEFPQFPVARDYEQLREAFSQAAQRVG</sequence>
<dbReference type="PANTHER" id="PTHR43344:SF2">
    <property type="entry name" value="PHOSPHOSERINE PHOSPHATASE"/>
    <property type="match status" value="1"/>
</dbReference>
<keyword evidence="7" id="KW-0460">Magnesium</keyword>
<dbReference type="InterPro" id="IPR036412">
    <property type="entry name" value="HAD-like_sf"/>
</dbReference>
<comment type="cofactor">
    <cofactor evidence="13">
        <name>Mg(2+)</name>
        <dbReference type="ChEBI" id="CHEBI:18420"/>
    </cofactor>
    <text evidence="13">Binds 1 Mg(2+) ion per subunit.</text>
</comment>
<dbReference type="GO" id="GO:0036424">
    <property type="term" value="F:L-phosphoserine phosphatase activity"/>
    <property type="evidence" value="ECO:0007669"/>
    <property type="project" value="TreeGrafter"/>
</dbReference>
<dbReference type="RefSeq" id="WP_129457260.1">
    <property type="nucleotide sequence ID" value="NZ_PPCV01000001.1"/>
</dbReference>
<protein>
    <recommendedName>
        <fullName evidence="3">phosphoserine phosphatase</fullName>
        <ecNumber evidence="3">3.1.3.3</ecNumber>
    </recommendedName>
</protein>
<dbReference type="NCBIfam" id="TIGR02137">
    <property type="entry name" value="HSK-PSP"/>
    <property type="match status" value="1"/>
</dbReference>
<comment type="caution">
    <text evidence="14">The sequence shown here is derived from an EMBL/GenBank/DDBJ whole genome shotgun (WGS) entry which is preliminary data.</text>
</comment>
<reference evidence="14 15" key="1">
    <citation type="submission" date="2018-01" db="EMBL/GenBank/DDBJ databases">
        <title>Lactibacter flavus gen. nov., sp. nov., a novel bacterium of the family Propionibacteriaceae isolated from raw milk and dairy products.</title>
        <authorList>
            <person name="Wenning M."/>
            <person name="Breitenwieser F."/>
            <person name="Huptas C."/>
            <person name="von Neubeck M."/>
            <person name="Busse H.-J."/>
            <person name="Scherer S."/>
        </authorList>
    </citation>
    <scope>NUCLEOTIDE SEQUENCE [LARGE SCALE GENOMIC DNA]</scope>
    <source>
        <strain evidence="14 15">VG341</strain>
    </source>
</reference>
<evidence type="ECO:0000256" key="6">
    <source>
        <dbReference type="ARBA" id="ARBA00022801"/>
    </source>
</evidence>
<evidence type="ECO:0000256" key="8">
    <source>
        <dbReference type="ARBA" id="ARBA00023299"/>
    </source>
</evidence>
<keyword evidence="15" id="KW-1185">Reference proteome</keyword>
<dbReference type="PANTHER" id="PTHR43344">
    <property type="entry name" value="PHOSPHOSERINE PHOSPHATASE"/>
    <property type="match status" value="1"/>
</dbReference>
<evidence type="ECO:0000256" key="7">
    <source>
        <dbReference type="ARBA" id="ARBA00022842"/>
    </source>
</evidence>
<name>A0A4Q2EMK4_9ACTN</name>
<dbReference type="AlphaFoldDB" id="A0A4Q2EMK4"/>
<dbReference type="Gene3D" id="3.40.50.1000">
    <property type="entry name" value="HAD superfamily/HAD-like"/>
    <property type="match status" value="1"/>
</dbReference>
<feature type="binding site" evidence="13">
    <location>
        <position position="7"/>
    </location>
    <ligand>
        <name>Mg(2+)</name>
        <dbReference type="ChEBI" id="CHEBI:18420"/>
    </ligand>
</feature>
<organism evidence="14 15">
    <name type="scientific">Propioniciclava flava</name>
    <dbReference type="NCBI Taxonomy" id="2072026"/>
    <lineage>
        <taxon>Bacteria</taxon>
        <taxon>Bacillati</taxon>
        <taxon>Actinomycetota</taxon>
        <taxon>Actinomycetes</taxon>
        <taxon>Propionibacteriales</taxon>
        <taxon>Propionibacteriaceae</taxon>
        <taxon>Propioniciclava</taxon>
    </lineage>
</organism>
<evidence type="ECO:0000256" key="11">
    <source>
        <dbReference type="PIRSR" id="PIRSR611863-1"/>
    </source>
</evidence>
<dbReference type="GO" id="GO:0016740">
    <property type="term" value="F:transferase activity"/>
    <property type="evidence" value="ECO:0007669"/>
    <property type="project" value="UniProtKB-KW"/>
</dbReference>
<evidence type="ECO:0000256" key="13">
    <source>
        <dbReference type="PIRSR" id="PIRSR611863-3"/>
    </source>
</evidence>
<evidence type="ECO:0000256" key="1">
    <source>
        <dbReference type="ARBA" id="ARBA00005135"/>
    </source>
</evidence>
<dbReference type="InterPro" id="IPR050582">
    <property type="entry name" value="HAD-like_SerB"/>
</dbReference>
<evidence type="ECO:0000256" key="9">
    <source>
        <dbReference type="ARBA" id="ARBA00048138"/>
    </source>
</evidence>
<dbReference type="GO" id="GO:0005737">
    <property type="term" value="C:cytoplasm"/>
    <property type="evidence" value="ECO:0007669"/>
    <property type="project" value="TreeGrafter"/>
</dbReference>
<feature type="binding site" evidence="13">
    <location>
        <position position="9"/>
    </location>
    <ligand>
        <name>Mg(2+)</name>
        <dbReference type="ChEBI" id="CHEBI:18420"/>
    </ligand>
</feature>
<dbReference type="OrthoDB" id="9801134at2"/>
<dbReference type="EC" id="3.1.3.3" evidence="3"/>
<dbReference type="SUPFAM" id="SSF56784">
    <property type="entry name" value="HAD-like"/>
    <property type="match status" value="1"/>
</dbReference>
<feature type="active site" description="Nucleophile" evidence="11">
    <location>
        <position position="7"/>
    </location>
</feature>
<evidence type="ECO:0000256" key="3">
    <source>
        <dbReference type="ARBA" id="ARBA00012640"/>
    </source>
</evidence>
<comment type="pathway">
    <text evidence="1">Amino-acid biosynthesis; L-serine biosynthesis; L-serine from 3-phospho-D-glycerate: step 3/3.</text>
</comment>
<dbReference type="Proteomes" id="UP000290624">
    <property type="component" value="Unassembled WGS sequence"/>
</dbReference>
<feature type="active site" description="Proton donor" evidence="11">
    <location>
        <position position="9"/>
    </location>
</feature>
<feature type="binding site" evidence="12">
    <location>
        <position position="154"/>
    </location>
    <ligand>
        <name>substrate</name>
    </ligand>
</feature>
<dbReference type="InterPro" id="IPR023214">
    <property type="entry name" value="HAD_sf"/>
</dbReference>
<dbReference type="InterPro" id="IPR011863">
    <property type="entry name" value="HSK-PSP"/>
</dbReference>
<dbReference type="GO" id="GO:0000287">
    <property type="term" value="F:magnesium ion binding"/>
    <property type="evidence" value="ECO:0007669"/>
    <property type="project" value="TreeGrafter"/>
</dbReference>
<evidence type="ECO:0000256" key="12">
    <source>
        <dbReference type="PIRSR" id="PIRSR611863-2"/>
    </source>
</evidence>
<evidence type="ECO:0000256" key="5">
    <source>
        <dbReference type="ARBA" id="ARBA00022723"/>
    </source>
</evidence>
<comment type="similarity">
    <text evidence="2">Belongs to the HAD-like hydrolase superfamily. SerB family.</text>
</comment>
<keyword evidence="8" id="KW-0718">Serine biosynthesis</keyword>
<keyword evidence="5" id="KW-0479">Metal-binding</keyword>
<dbReference type="Gene3D" id="3.90.1470.10">
    <property type="entry name" value="thrh gene product, domain 2"/>
    <property type="match status" value="1"/>
</dbReference>
<dbReference type="NCBIfam" id="NF010109">
    <property type="entry name" value="PRK13582.1"/>
    <property type="match status" value="1"/>
</dbReference>
<feature type="binding site" evidence="13">
    <location>
        <position position="151"/>
    </location>
    <ligand>
        <name>Mg(2+)</name>
        <dbReference type="ChEBI" id="CHEBI:18420"/>
    </ligand>
</feature>
<evidence type="ECO:0000313" key="14">
    <source>
        <dbReference type="EMBL" id="RXW33295.1"/>
    </source>
</evidence>